<protein>
    <submittedName>
        <fullName evidence="2">Cupin domain-containing protein</fullName>
    </submittedName>
</protein>
<evidence type="ECO:0000259" key="1">
    <source>
        <dbReference type="Pfam" id="PF07883"/>
    </source>
</evidence>
<dbReference type="InterPro" id="IPR011051">
    <property type="entry name" value="RmlC_Cupin_sf"/>
</dbReference>
<sequence length="114" mass="13320">MDKQQILVKKSLKEISDKVDQSYDNFILENVNDHCLRMAVMQGEYRWHYHKNTDELFIVLEGELKIEIKDSDTVFLKPGEFIKIPANTIHKTSVASRTVNLCFERNAEDTVFVD</sequence>
<feature type="domain" description="Cupin type-2" evidence="1">
    <location>
        <begin position="43"/>
        <end position="96"/>
    </location>
</feature>
<organism evidence="2 3">
    <name type="scientific">Hufsiella arboris</name>
    <dbReference type="NCBI Taxonomy" id="2695275"/>
    <lineage>
        <taxon>Bacteria</taxon>
        <taxon>Pseudomonadati</taxon>
        <taxon>Bacteroidota</taxon>
        <taxon>Sphingobacteriia</taxon>
        <taxon>Sphingobacteriales</taxon>
        <taxon>Sphingobacteriaceae</taxon>
        <taxon>Hufsiella</taxon>
    </lineage>
</organism>
<dbReference type="Pfam" id="PF07883">
    <property type="entry name" value="Cupin_2"/>
    <property type="match status" value="1"/>
</dbReference>
<reference evidence="2 3" key="1">
    <citation type="submission" date="2019-11" db="EMBL/GenBank/DDBJ databases">
        <title>Pedobacter sp. HMF7647 Genome sequencing and assembly.</title>
        <authorList>
            <person name="Kang H."/>
            <person name="Kim H."/>
            <person name="Joh K."/>
        </authorList>
    </citation>
    <scope>NUCLEOTIDE SEQUENCE [LARGE SCALE GENOMIC DNA]</scope>
    <source>
        <strain evidence="2 3">HMF7647</strain>
    </source>
</reference>
<comment type="caution">
    <text evidence="2">The sequence shown here is derived from an EMBL/GenBank/DDBJ whole genome shotgun (WGS) entry which is preliminary data.</text>
</comment>
<keyword evidence="3" id="KW-1185">Reference proteome</keyword>
<evidence type="ECO:0000313" key="3">
    <source>
        <dbReference type="Proteomes" id="UP000466586"/>
    </source>
</evidence>
<dbReference type="Gene3D" id="2.60.120.10">
    <property type="entry name" value="Jelly Rolls"/>
    <property type="match status" value="1"/>
</dbReference>
<dbReference type="SUPFAM" id="SSF51182">
    <property type="entry name" value="RmlC-like cupins"/>
    <property type="match status" value="1"/>
</dbReference>
<dbReference type="Proteomes" id="UP000466586">
    <property type="component" value="Unassembled WGS sequence"/>
</dbReference>
<dbReference type="InterPro" id="IPR014710">
    <property type="entry name" value="RmlC-like_jellyroll"/>
</dbReference>
<gene>
    <name evidence="2" type="ORF">GS399_16855</name>
</gene>
<dbReference type="InterPro" id="IPR052044">
    <property type="entry name" value="PKS_Associated_Protein"/>
</dbReference>
<dbReference type="PANTHER" id="PTHR36114">
    <property type="entry name" value="16.7 KDA PROTEIN IN WHIE LOCUS"/>
    <property type="match status" value="1"/>
</dbReference>
<proteinExistence type="predicted"/>
<dbReference type="EMBL" id="WVHT01000009">
    <property type="protein sequence ID" value="MXV52646.1"/>
    <property type="molecule type" value="Genomic_DNA"/>
</dbReference>
<name>A0A7K1YDH6_9SPHI</name>
<accession>A0A7K1YDH6</accession>
<dbReference type="PANTHER" id="PTHR36114:SF1">
    <property type="entry name" value="16.7 KDA PROTEIN IN WHIE LOCUS"/>
    <property type="match status" value="1"/>
</dbReference>
<dbReference type="RefSeq" id="WP_160845824.1">
    <property type="nucleotide sequence ID" value="NZ_WVHT01000009.1"/>
</dbReference>
<dbReference type="CDD" id="cd02226">
    <property type="entry name" value="cupin_YdbB-like"/>
    <property type="match status" value="1"/>
</dbReference>
<dbReference type="AlphaFoldDB" id="A0A7K1YDH6"/>
<evidence type="ECO:0000313" key="2">
    <source>
        <dbReference type="EMBL" id="MXV52646.1"/>
    </source>
</evidence>
<dbReference type="InterPro" id="IPR013096">
    <property type="entry name" value="Cupin_2"/>
</dbReference>